<keyword evidence="2" id="KW-0067">ATP-binding</keyword>
<dbReference type="OrthoDB" id="4549753at2"/>
<dbReference type="PROSITE" id="PS50163">
    <property type="entry name" value="RECA_3"/>
    <property type="match status" value="1"/>
</dbReference>
<evidence type="ECO:0000313" key="7">
    <source>
        <dbReference type="Proteomes" id="UP000314251"/>
    </source>
</evidence>
<gene>
    <name evidence="6" type="ORF">FH607_022355</name>
</gene>
<dbReference type="AlphaFoldDB" id="A0A5N6A0N0"/>
<keyword evidence="7" id="KW-1185">Reference proteome</keyword>
<dbReference type="GO" id="GO:0008094">
    <property type="term" value="F:ATP-dependent activity, acting on DNA"/>
    <property type="evidence" value="ECO:0007669"/>
    <property type="project" value="InterPro"/>
</dbReference>
<feature type="compositionally biased region" description="Basic and acidic residues" evidence="3">
    <location>
        <begin position="1"/>
        <end position="12"/>
    </location>
</feature>
<accession>A0A5N6A0N0</accession>
<keyword evidence="4" id="KW-0472">Membrane</keyword>
<feature type="transmembrane region" description="Helical" evidence="4">
    <location>
        <begin position="148"/>
        <end position="169"/>
    </location>
</feature>
<keyword evidence="4" id="KW-1133">Transmembrane helix</keyword>
<evidence type="ECO:0000256" key="4">
    <source>
        <dbReference type="SAM" id="Phobius"/>
    </source>
</evidence>
<dbReference type="EMBL" id="VDLY02000015">
    <property type="protein sequence ID" value="KAB8162301.1"/>
    <property type="molecule type" value="Genomic_DNA"/>
</dbReference>
<sequence>MIDPDAGRVSKADRKRRPPPDGGRLTTEIRLATEKGYRQRFEAPAFAYPERQPPPGGSAADYLAARRRGVRAFTLWADPDRRTRLADVVTRVANGPKRYARFEVLGPDGASLALIDREPASFARPRRTCWTVRLADGTVAVGRKGRPFWWWVWWLVSPFQALMLLLALLGGDVARPPRRTRWRVGRGVVLDWASGQRVFELEEVAGAWDHRVTAALVALLSSHEGWLGDNWEDGKG</sequence>
<dbReference type="Proteomes" id="UP000314251">
    <property type="component" value="Unassembled WGS sequence"/>
</dbReference>
<dbReference type="GO" id="GO:0006259">
    <property type="term" value="P:DNA metabolic process"/>
    <property type="evidence" value="ECO:0007669"/>
    <property type="project" value="InterPro"/>
</dbReference>
<evidence type="ECO:0000259" key="5">
    <source>
        <dbReference type="PROSITE" id="PS50163"/>
    </source>
</evidence>
<dbReference type="GO" id="GO:0005524">
    <property type="term" value="F:ATP binding"/>
    <property type="evidence" value="ECO:0007669"/>
    <property type="project" value="UniProtKB-KW"/>
</dbReference>
<protein>
    <recommendedName>
        <fullName evidence="5">RecA family profile 2 domain-containing protein</fullName>
    </recommendedName>
</protein>
<feature type="region of interest" description="Disordered" evidence="3">
    <location>
        <begin position="1"/>
        <end position="30"/>
    </location>
</feature>
<evidence type="ECO:0000256" key="3">
    <source>
        <dbReference type="SAM" id="MobiDB-lite"/>
    </source>
</evidence>
<evidence type="ECO:0000313" key="6">
    <source>
        <dbReference type="EMBL" id="KAB8162301.1"/>
    </source>
</evidence>
<evidence type="ECO:0000256" key="1">
    <source>
        <dbReference type="ARBA" id="ARBA00022741"/>
    </source>
</evidence>
<keyword evidence="4" id="KW-0812">Transmembrane</keyword>
<keyword evidence="1" id="KW-0547">Nucleotide-binding</keyword>
<evidence type="ECO:0000256" key="2">
    <source>
        <dbReference type="ARBA" id="ARBA00022840"/>
    </source>
</evidence>
<name>A0A5N6A0N0_9ACTN</name>
<organism evidence="6 7">
    <name type="scientific">Streptomyces mimosae</name>
    <dbReference type="NCBI Taxonomy" id="2586635"/>
    <lineage>
        <taxon>Bacteria</taxon>
        <taxon>Bacillati</taxon>
        <taxon>Actinomycetota</taxon>
        <taxon>Actinomycetes</taxon>
        <taxon>Kitasatosporales</taxon>
        <taxon>Streptomycetaceae</taxon>
        <taxon>Streptomyces</taxon>
    </lineage>
</organism>
<feature type="domain" description="RecA family profile 2" evidence="5">
    <location>
        <begin position="43"/>
        <end position="111"/>
    </location>
</feature>
<reference evidence="6" key="1">
    <citation type="submission" date="2019-10" db="EMBL/GenBank/DDBJ databases">
        <title>Nonomuraea sp. nov., isolated from Phyllanthus amarus.</title>
        <authorList>
            <person name="Klykleung N."/>
            <person name="Tanasupawat S."/>
        </authorList>
    </citation>
    <scope>NUCLEOTIDE SEQUENCE [LARGE SCALE GENOMIC DNA]</scope>
    <source>
        <strain evidence="6">3MP-10</strain>
    </source>
</reference>
<proteinExistence type="predicted"/>
<dbReference type="GO" id="GO:0003677">
    <property type="term" value="F:DNA binding"/>
    <property type="evidence" value="ECO:0007669"/>
    <property type="project" value="InterPro"/>
</dbReference>
<comment type="caution">
    <text evidence="6">The sequence shown here is derived from an EMBL/GenBank/DDBJ whole genome shotgun (WGS) entry which is preliminary data.</text>
</comment>
<dbReference type="InterPro" id="IPR020587">
    <property type="entry name" value="RecA_monomer-monomer_interface"/>
</dbReference>